<gene>
    <name evidence="2" type="ORF">H9K75_20985</name>
</gene>
<reference evidence="2 3" key="1">
    <citation type="submission" date="2020-08" db="EMBL/GenBank/DDBJ databases">
        <title>Genome sequence of Diaphorobacter aerolatus KACC 16536T.</title>
        <authorList>
            <person name="Hyun D.-W."/>
            <person name="Bae J.-W."/>
        </authorList>
    </citation>
    <scope>NUCLEOTIDE SEQUENCE [LARGE SCALE GENOMIC DNA]</scope>
    <source>
        <strain evidence="2 3">KACC 16536</strain>
    </source>
</reference>
<accession>A0A7H0GJD2</accession>
<evidence type="ECO:0000256" key="1">
    <source>
        <dbReference type="SAM" id="Phobius"/>
    </source>
</evidence>
<feature type="transmembrane region" description="Helical" evidence="1">
    <location>
        <begin position="26"/>
        <end position="45"/>
    </location>
</feature>
<dbReference type="KEGG" id="daer:H9K75_20985"/>
<dbReference type="AlphaFoldDB" id="A0A7H0GJD2"/>
<keyword evidence="1" id="KW-0812">Transmembrane</keyword>
<dbReference type="Proteomes" id="UP000516028">
    <property type="component" value="Chromosome"/>
</dbReference>
<keyword evidence="3" id="KW-1185">Reference proteome</keyword>
<evidence type="ECO:0000313" key="2">
    <source>
        <dbReference type="EMBL" id="QNP48398.1"/>
    </source>
</evidence>
<keyword evidence="1" id="KW-1133">Transmembrane helix</keyword>
<organism evidence="2 3">
    <name type="scientific">Diaphorobacter aerolatus</name>
    <dbReference type="NCBI Taxonomy" id="1288495"/>
    <lineage>
        <taxon>Bacteria</taxon>
        <taxon>Pseudomonadati</taxon>
        <taxon>Pseudomonadota</taxon>
        <taxon>Betaproteobacteria</taxon>
        <taxon>Burkholderiales</taxon>
        <taxon>Comamonadaceae</taxon>
        <taxon>Diaphorobacter</taxon>
    </lineage>
</organism>
<dbReference type="RefSeq" id="WP_187723996.1">
    <property type="nucleotide sequence ID" value="NZ_CP060783.1"/>
</dbReference>
<evidence type="ECO:0000313" key="3">
    <source>
        <dbReference type="Proteomes" id="UP000516028"/>
    </source>
</evidence>
<dbReference type="EMBL" id="CP060783">
    <property type="protein sequence ID" value="QNP48398.1"/>
    <property type="molecule type" value="Genomic_DNA"/>
</dbReference>
<keyword evidence="1" id="KW-0472">Membrane</keyword>
<protein>
    <submittedName>
        <fullName evidence="2">Uncharacterized protein</fullName>
    </submittedName>
</protein>
<name>A0A7H0GJD2_9BURK</name>
<sequence length="46" mass="5140">MIDLSKIAEELETTKAQLEITKKTALAWQVISWVSLGVIAGLLLWK</sequence>
<proteinExistence type="predicted"/>